<dbReference type="GeneID" id="60657735"/>
<evidence type="ECO:0000313" key="3">
    <source>
        <dbReference type="Proteomes" id="UP000029870"/>
    </source>
</evidence>
<proteinExistence type="predicted"/>
<evidence type="ECO:0000256" key="1">
    <source>
        <dbReference type="SAM" id="MobiDB-lite"/>
    </source>
</evidence>
<evidence type="ECO:0000313" key="2">
    <source>
        <dbReference type="EMBL" id="TLE05299.1"/>
    </source>
</evidence>
<accession>A0A6D2CA06</accession>
<feature type="compositionally biased region" description="Basic and acidic residues" evidence="1">
    <location>
        <begin position="222"/>
        <end position="234"/>
    </location>
</feature>
<feature type="compositionally biased region" description="Polar residues" evidence="1">
    <location>
        <begin position="208"/>
        <end position="221"/>
    </location>
</feature>
<feature type="region of interest" description="Disordered" evidence="1">
    <location>
        <begin position="205"/>
        <end position="246"/>
    </location>
</feature>
<dbReference type="AlphaFoldDB" id="A0A6D2CA06"/>
<gene>
    <name evidence="2" type="ORF">LS77_003545</name>
</gene>
<dbReference type="Proteomes" id="UP000029870">
    <property type="component" value="Unassembled WGS sequence"/>
</dbReference>
<reference evidence="2 3" key="1">
    <citation type="journal article" date="2014" name="Genome Announc.">
        <title>Draft genome sequences of eight enterohepatic helicobacter species isolated from both laboratory and wild rodents.</title>
        <authorList>
            <person name="Sheh A."/>
            <person name="Shen Z."/>
            <person name="Fox J.G."/>
        </authorList>
    </citation>
    <scope>NUCLEOTIDE SEQUENCE [LARGE SCALE GENOMIC DNA]</scope>
    <source>
        <strain evidence="2 3">Missouri</strain>
    </source>
</reference>
<name>A0A6D2CA06_9HELI</name>
<comment type="caution">
    <text evidence="2">The sequence shown here is derived from an EMBL/GenBank/DDBJ whole genome shotgun (WGS) entry which is preliminary data.</text>
</comment>
<dbReference type="RefSeq" id="WP_004088746.1">
    <property type="nucleotide sequence ID" value="NZ_JAERIZ010000010.1"/>
</dbReference>
<organism evidence="2 3">
    <name type="scientific">Helicobacter bilis</name>
    <dbReference type="NCBI Taxonomy" id="37372"/>
    <lineage>
        <taxon>Bacteria</taxon>
        <taxon>Pseudomonadati</taxon>
        <taxon>Campylobacterota</taxon>
        <taxon>Epsilonproteobacteria</taxon>
        <taxon>Campylobacterales</taxon>
        <taxon>Helicobacteraceae</taxon>
        <taxon>Helicobacter</taxon>
    </lineage>
</organism>
<protein>
    <submittedName>
        <fullName evidence="2">Uncharacterized protein</fullName>
    </submittedName>
</protein>
<dbReference type="EMBL" id="JRPH02000008">
    <property type="protein sequence ID" value="TLE05299.1"/>
    <property type="molecule type" value="Genomic_DNA"/>
</dbReference>
<sequence length="246" mass="28323">MSYFARYYTRKGNVTIWGQNLRQIVEESKLQKGEYARISKVGYELRPYQFDKTIKGKIYTISTARKVAKWDISIMNRAEKAFTKLPKVKITTTMKPKEVDSISSTKSTKRYTKQEWAAYYANKKAKSTQRNINEPRTYTREQWARYNAGRGDSKAKLHPTRNATIHISNAPALRNPPKSYADMCGMSQSNVALSQEYGRKDNKVLLPSNAQHSLSSSTNTRTESKERNDNRELRWTIGSDTGISRE</sequence>